<evidence type="ECO:0008006" key="3">
    <source>
        <dbReference type="Google" id="ProtNLM"/>
    </source>
</evidence>
<sequence length="129" mass="13962">MKNKVKNPSFIAGVLVVAIALSSAAEAQSYFGFHRLAIGIPNRSNVNSVYVTATGSNNFQIGTCVRTPRGDNRSAVTWTLLTAPSLVTDGTPVRLLGFASTECTNTLLRRRSGTVPNADNLENYWFLLK</sequence>
<proteinExistence type="predicted"/>
<dbReference type="RefSeq" id="WP_139051630.1">
    <property type="nucleotide sequence ID" value="NZ_CP018728.1"/>
</dbReference>
<feature type="chain" id="PRO_5036192796" description="Secreted protein" evidence="1">
    <location>
        <begin position="28"/>
        <end position="129"/>
    </location>
</feature>
<gene>
    <name evidence="2" type="ORF">CFBP8129_03750</name>
</gene>
<feature type="signal peptide" evidence="1">
    <location>
        <begin position="1"/>
        <end position="27"/>
    </location>
</feature>
<dbReference type="AlphaFoldDB" id="A0A6V7BKU3"/>
<keyword evidence="1" id="KW-0732">Signal</keyword>
<reference evidence="2" key="1">
    <citation type="submission" date="2020-07" db="EMBL/GenBank/DDBJ databases">
        <authorList>
            <person name="Pothier F. J."/>
        </authorList>
    </citation>
    <scope>NUCLEOTIDE SEQUENCE</scope>
    <source>
        <strain evidence="2">CFBP 8129</strain>
    </source>
</reference>
<name>A0A6V7BKU3_9XANT</name>
<dbReference type="EMBL" id="LR828253">
    <property type="protein sequence ID" value="CAD0302387.1"/>
    <property type="molecule type" value="Genomic_DNA"/>
</dbReference>
<organism evidence="2">
    <name type="scientific">Xanthomonas hortorum pv. gardneri</name>
    <dbReference type="NCBI Taxonomy" id="2754056"/>
    <lineage>
        <taxon>Bacteria</taxon>
        <taxon>Pseudomonadati</taxon>
        <taxon>Pseudomonadota</taxon>
        <taxon>Gammaproteobacteria</taxon>
        <taxon>Lysobacterales</taxon>
        <taxon>Lysobacteraceae</taxon>
        <taxon>Xanthomonas</taxon>
    </lineage>
</organism>
<protein>
    <recommendedName>
        <fullName evidence="3">Secreted protein</fullName>
    </recommendedName>
</protein>
<evidence type="ECO:0000256" key="1">
    <source>
        <dbReference type="SAM" id="SignalP"/>
    </source>
</evidence>
<accession>A0A6V7BKU3</accession>
<dbReference type="EMBL" id="LR828253">
    <property type="protein sequence ID" value="CAD0302392.1"/>
    <property type="molecule type" value="Genomic_DNA"/>
</dbReference>
<evidence type="ECO:0000313" key="2">
    <source>
        <dbReference type="EMBL" id="CAD0302392.1"/>
    </source>
</evidence>